<evidence type="ECO:0000256" key="1">
    <source>
        <dbReference type="ARBA" id="ARBA00001933"/>
    </source>
</evidence>
<evidence type="ECO:0000256" key="5">
    <source>
        <dbReference type="ARBA" id="ARBA00022576"/>
    </source>
</evidence>
<comment type="similarity">
    <text evidence="3">Belongs to the class-II pyridoxal-phosphate-dependent aminotransferase family.</text>
</comment>
<dbReference type="InterPro" id="IPR015421">
    <property type="entry name" value="PyrdxlP-dep_Trfase_major"/>
</dbReference>
<dbReference type="SUPFAM" id="SSF53383">
    <property type="entry name" value="PLP-dependent transferases"/>
    <property type="match status" value="1"/>
</dbReference>
<protein>
    <recommendedName>
        <fullName evidence="4">histidinol-phosphate transaminase</fullName>
        <ecNumber evidence="4">2.6.1.9</ecNumber>
    </recommendedName>
    <alternativeName>
        <fullName evidence="10">Imidazole acetol-phosphate transaminase</fullName>
    </alternativeName>
</protein>
<evidence type="ECO:0000256" key="4">
    <source>
        <dbReference type="ARBA" id="ARBA00012748"/>
    </source>
</evidence>
<comment type="caution">
    <text evidence="13">The sequence shown here is derived from an EMBL/GenBank/DDBJ whole genome shotgun (WGS) entry which is preliminary data.</text>
</comment>
<dbReference type="OrthoDB" id="2015537at2759"/>
<comment type="cofactor">
    <cofactor evidence="1">
        <name>pyridoxal 5'-phosphate</name>
        <dbReference type="ChEBI" id="CHEBI:597326"/>
    </cofactor>
</comment>
<comment type="pathway">
    <text evidence="2">Amino-acid biosynthesis; L-histidine biosynthesis; L-histidine from 5-phospho-alpha-D-ribose 1-diphosphate: step 7/9.</text>
</comment>
<accession>A0A5N5QCK4</accession>
<dbReference type="AlphaFoldDB" id="A0A5N5QCK4"/>
<dbReference type="EC" id="2.6.1.9" evidence="4"/>
<dbReference type="GO" id="GO:0004400">
    <property type="term" value="F:histidinol-phosphate transaminase activity"/>
    <property type="evidence" value="ECO:0007669"/>
    <property type="project" value="UniProtKB-EC"/>
</dbReference>
<evidence type="ECO:0000313" key="13">
    <source>
        <dbReference type="EMBL" id="KAB5589472.1"/>
    </source>
</evidence>
<evidence type="ECO:0000256" key="11">
    <source>
        <dbReference type="ARBA" id="ARBA00047481"/>
    </source>
</evidence>
<gene>
    <name evidence="13" type="ORF">CTheo_7085</name>
</gene>
<dbReference type="GO" id="GO:0030170">
    <property type="term" value="F:pyridoxal phosphate binding"/>
    <property type="evidence" value="ECO:0007669"/>
    <property type="project" value="InterPro"/>
</dbReference>
<proteinExistence type="inferred from homology"/>
<evidence type="ECO:0000256" key="10">
    <source>
        <dbReference type="ARBA" id="ARBA00030262"/>
    </source>
</evidence>
<keyword evidence="5 13" id="KW-0032">Aminotransferase</keyword>
<evidence type="ECO:0000259" key="12">
    <source>
        <dbReference type="Pfam" id="PF00155"/>
    </source>
</evidence>
<evidence type="ECO:0000256" key="3">
    <source>
        <dbReference type="ARBA" id="ARBA00008392"/>
    </source>
</evidence>
<dbReference type="HAMAP" id="MF_01023">
    <property type="entry name" value="HisC_aminotrans_2"/>
    <property type="match status" value="1"/>
</dbReference>
<dbReference type="InterPro" id="IPR005861">
    <property type="entry name" value="HisP_aminotrans"/>
</dbReference>
<evidence type="ECO:0000256" key="7">
    <source>
        <dbReference type="ARBA" id="ARBA00022679"/>
    </source>
</evidence>
<dbReference type="GO" id="GO:0000105">
    <property type="term" value="P:L-histidine biosynthetic process"/>
    <property type="evidence" value="ECO:0007669"/>
    <property type="project" value="UniProtKB-KW"/>
</dbReference>
<dbReference type="EMBL" id="SSOP01000265">
    <property type="protein sequence ID" value="KAB5589472.1"/>
    <property type="molecule type" value="Genomic_DNA"/>
</dbReference>
<dbReference type="PANTHER" id="PTHR42885:SF2">
    <property type="entry name" value="HISTIDINOL-PHOSPHATE AMINOTRANSFERASE"/>
    <property type="match status" value="1"/>
</dbReference>
<dbReference type="PROSITE" id="PS00599">
    <property type="entry name" value="AA_TRANSFER_CLASS_2"/>
    <property type="match status" value="1"/>
</dbReference>
<sequence>MAIIGLASSTEPVYPAHFDIEKVIRPNILALQPYRCARDDYQSGILLDANENALGHSIPLDHALTQDPATKGHTSLDLHRYPDPAQNDIKTRIAALRNIKGTDYVFLGVGSDEVIDLLIRVSCRPGHDKVLLTPPTYGMYGVAAQVNDVGIVKVPLLVENAEFQLDMDGIKKAVSSDPTIKLIFICSPGNPTGTLIPLNDIRQLLEYSEFKGIVVVDEAYIDFAGPDDSAASLVHTYANLCVMQTLSKSFGLAAIRLGIALAQPPIIQILTNTKAPYNISAPSASLALAALSPQGIANMTQKIKTLNANRARMIQELAKLAPLGVGPVIGGNHANFVVVPILSPSSGKPDNARSNAVYKRLAEELGVVVRFRGNEHGCNGCVRITAGSDEEVTVMLERLEQALKEL</sequence>
<dbReference type="InterPro" id="IPR001917">
    <property type="entry name" value="Aminotrans_II_pyridoxalP_BS"/>
</dbReference>
<name>A0A5N5QCK4_9AGAM</name>
<dbReference type="PANTHER" id="PTHR42885">
    <property type="entry name" value="HISTIDINOL-PHOSPHATE AMINOTRANSFERASE-RELATED"/>
    <property type="match status" value="1"/>
</dbReference>
<reference evidence="13 14" key="1">
    <citation type="journal article" date="2019" name="Fungal Biol. Biotechnol.">
        <title>Draft genome sequence of fastidious pathogen Ceratobasidium theobromae, which causes vascular-streak dieback in Theobroma cacao.</title>
        <authorList>
            <person name="Ali S.S."/>
            <person name="Asman A."/>
            <person name="Shao J."/>
            <person name="Firmansyah A.P."/>
            <person name="Susilo A.W."/>
            <person name="Rosmana A."/>
            <person name="McMahon P."/>
            <person name="Junaid M."/>
            <person name="Guest D."/>
            <person name="Kheng T.Y."/>
            <person name="Meinhardt L.W."/>
            <person name="Bailey B.A."/>
        </authorList>
    </citation>
    <scope>NUCLEOTIDE SEQUENCE [LARGE SCALE GENOMIC DNA]</scope>
    <source>
        <strain evidence="13 14">CT2</strain>
    </source>
</reference>
<evidence type="ECO:0000256" key="6">
    <source>
        <dbReference type="ARBA" id="ARBA00022605"/>
    </source>
</evidence>
<dbReference type="Pfam" id="PF00155">
    <property type="entry name" value="Aminotran_1_2"/>
    <property type="match status" value="1"/>
</dbReference>
<keyword evidence="9" id="KW-0368">Histidine biosynthesis</keyword>
<evidence type="ECO:0000256" key="8">
    <source>
        <dbReference type="ARBA" id="ARBA00022898"/>
    </source>
</evidence>
<dbReference type="InterPro" id="IPR015424">
    <property type="entry name" value="PyrdxlP-dep_Trfase"/>
</dbReference>
<dbReference type="InterPro" id="IPR015422">
    <property type="entry name" value="PyrdxlP-dep_Trfase_small"/>
</dbReference>
<comment type="catalytic activity">
    <reaction evidence="11">
        <text>L-histidinol phosphate + 2-oxoglutarate = 3-(imidazol-4-yl)-2-oxopropyl phosphate + L-glutamate</text>
        <dbReference type="Rhea" id="RHEA:23744"/>
        <dbReference type="ChEBI" id="CHEBI:16810"/>
        <dbReference type="ChEBI" id="CHEBI:29985"/>
        <dbReference type="ChEBI" id="CHEBI:57766"/>
        <dbReference type="ChEBI" id="CHEBI:57980"/>
        <dbReference type="EC" id="2.6.1.9"/>
    </reaction>
</comment>
<dbReference type="CDD" id="cd00609">
    <property type="entry name" value="AAT_like"/>
    <property type="match status" value="1"/>
</dbReference>
<dbReference type="InterPro" id="IPR004839">
    <property type="entry name" value="Aminotransferase_I/II_large"/>
</dbReference>
<keyword evidence="7 13" id="KW-0808">Transferase</keyword>
<feature type="domain" description="Aminotransferase class I/classII large" evidence="12">
    <location>
        <begin position="45"/>
        <end position="399"/>
    </location>
</feature>
<dbReference type="Gene3D" id="3.40.640.10">
    <property type="entry name" value="Type I PLP-dependent aspartate aminotransferase-like (Major domain)"/>
    <property type="match status" value="1"/>
</dbReference>
<organism evidence="13 14">
    <name type="scientific">Ceratobasidium theobromae</name>
    <dbReference type="NCBI Taxonomy" id="1582974"/>
    <lineage>
        <taxon>Eukaryota</taxon>
        <taxon>Fungi</taxon>
        <taxon>Dikarya</taxon>
        <taxon>Basidiomycota</taxon>
        <taxon>Agaricomycotina</taxon>
        <taxon>Agaricomycetes</taxon>
        <taxon>Cantharellales</taxon>
        <taxon>Ceratobasidiaceae</taxon>
        <taxon>Ceratobasidium</taxon>
    </lineage>
</organism>
<dbReference type="Proteomes" id="UP000383932">
    <property type="component" value="Unassembled WGS sequence"/>
</dbReference>
<keyword evidence="6" id="KW-0028">Amino-acid biosynthesis</keyword>
<evidence type="ECO:0000256" key="2">
    <source>
        <dbReference type="ARBA" id="ARBA00005011"/>
    </source>
</evidence>
<evidence type="ECO:0000256" key="9">
    <source>
        <dbReference type="ARBA" id="ARBA00023102"/>
    </source>
</evidence>
<keyword evidence="8" id="KW-0663">Pyridoxal phosphate</keyword>
<keyword evidence="14" id="KW-1185">Reference proteome</keyword>
<dbReference type="NCBIfam" id="TIGR01141">
    <property type="entry name" value="hisC"/>
    <property type="match status" value="1"/>
</dbReference>
<evidence type="ECO:0000313" key="14">
    <source>
        <dbReference type="Proteomes" id="UP000383932"/>
    </source>
</evidence>
<dbReference type="Gene3D" id="3.90.1150.10">
    <property type="entry name" value="Aspartate Aminotransferase, domain 1"/>
    <property type="match status" value="1"/>
</dbReference>